<evidence type="ECO:0000313" key="2">
    <source>
        <dbReference type="EMBL" id="AMK62015.1"/>
    </source>
</evidence>
<dbReference type="EMBL" id="KF959826">
    <property type="protein sequence ID" value="AMK62015.1"/>
    <property type="molecule type" value="Genomic_DNA"/>
</dbReference>
<sequence length="251" mass="29351">VKFYYKCDKKFHLEDLIKLYNDNGKKYAIVLISGKVTYFYQYTVNNTKLLKTITQDIPNKHKTGGQSAQRFERIRDGSIKQYSKKILEIMIQLYTSNGNFDYTCLILAGPAEMKNIVIDHDLFSIFKDHVSCIHNISEITDNSISQVVSMSIESIDSDNIDSIKEFENKLQNPIKTNLFVFGSKIVLKLFGLNRLSDIYITSDYYDIETILENRGKCSVHYMDPILFKKYGDIVGVKYYEYDYNDEYDYNY</sequence>
<accession>A0A140E140</accession>
<dbReference type="Gene3D" id="3.30.420.60">
    <property type="entry name" value="eRF1 domain 2"/>
    <property type="match status" value="1"/>
</dbReference>
<reference evidence="2 3" key="1">
    <citation type="journal article" date="2014" name="Virol. J.">
        <title>Samba virus: a novel mimivirus from a giant rain forest, the Brazilian Amazon.</title>
        <authorList>
            <person name="Campos R.K."/>
            <person name="Boratto P.V."/>
            <person name="Assis F.L."/>
            <person name="Aguiar E.R."/>
            <person name="Silva L.C."/>
            <person name="Albarnaz J.D."/>
            <person name="Dornas F.P."/>
            <person name="Trindade G.S."/>
            <person name="Ferreira P.P."/>
            <person name="Marques J.T."/>
            <person name="Robert C."/>
            <person name="Raoult D."/>
            <person name="Kroon E.G."/>
            <person name="La Scola B."/>
            <person name="Abrahao J.S."/>
        </authorList>
    </citation>
    <scope>NUCLEOTIDE SEQUENCE [LARGE SCALE GENOMIC DNA]</scope>
</reference>
<dbReference type="Pfam" id="PF03464">
    <property type="entry name" value="eRF1_2"/>
    <property type="match status" value="1"/>
</dbReference>
<evidence type="ECO:0000313" key="3">
    <source>
        <dbReference type="Proteomes" id="UP000240935"/>
    </source>
</evidence>
<organism evidence="2 3">
    <name type="scientific">Samba virus</name>
    <dbReference type="NCBI Taxonomy" id="1461100"/>
    <lineage>
        <taxon>Viruses</taxon>
        <taxon>Varidnaviria</taxon>
        <taxon>Bamfordvirae</taxon>
        <taxon>Nucleocytoviricota</taxon>
        <taxon>Megaviricetes</taxon>
        <taxon>Imitervirales</taxon>
        <taxon>Mimiviridae</taxon>
        <taxon>Megamimivirinae</taxon>
        <taxon>Mimivirus</taxon>
        <taxon>Mimivirus bradfordmassiliense</taxon>
    </lineage>
</organism>
<dbReference type="Proteomes" id="UP000240935">
    <property type="component" value="Segment"/>
</dbReference>
<dbReference type="InterPro" id="IPR005141">
    <property type="entry name" value="eRF1_2"/>
</dbReference>
<feature type="domain" description="eRF1" evidence="1">
    <location>
        <begin position="26"/>
        <end position="151"/>
    </location>
</feature>
<dbReference type="PANTHER" id="PTHR10113">
    <property type="entry name" value="PEPTIDE CHAIN RELEASE FACTOR SUBUNIT 1"/>
    <property type="match status" value="1"/>
</dbReference>
<dbReference type="InterPro" id="IPR004403">
    <property type="entry name" value="Peptide_chain-rel_eRF1/aRF1"/>
</dbReference>
<feature type="non-terminal residue" evidence="2">
    <location>
        <position position="1"/>
    </location>
</feature>
<protein>
    <submittedName>
        <fullName evidence="2">Peptide chain release factor erf1</fullName>
    </submittedName>
</protein>
<dbReference type="SUPFAM" id="SSF53137">
    <property type="entry name" value="Translational machinery components"/>
    <property type="match status" value="1"/>
</dbReference>
<evidence type="ECO:0000259" key="1">
    <source>
        <dbReference type="Pfam" id="PF03464"/>
    </source>
</evidence>
<proteinExistence type="predicted"/>
<name>A0A140E140_MIMIV</name>
<dbReference type="InterPro" id="IPR042226">
    <property type="entry name" value="eFR1_2_sf"/>
</dbReference>